<dbReference type="SUPFAM" id="SSF50998">
    <property type="entry name" value="Quinoprotein alcohol dehydrogenase-like"/>
    <property type="match status" value="2"/>
</dbReference>
<dbReference type="PROSITE" id="PS51257">
    <property type="entry name" value="PROKAR_LIPOPROTEIN"/>
    <property type="match status" value="1"/>
</dbReference>
<reference evidence="2 3" key="1">
    <citation type="submission" date="2017-11" db="EMBL/GenBank/DDBJ databases">
        <title>Taxonomic description and genome sequences of Spirosoma HA7 sp. nov., isolated from pollen microhabitat of Corylus avellana.</title>
        <authorList>
            <person name="Ambika Manirajan B."/>
            <person name="Suarez C."/>
            <person name="Ratering S."/>
            <person name="Geissler-Plaum R."/>
            <person name="Cardinale M."/>
            <person name="Sylvia S."/>
        </authorList>
    </citation>
    <scope>NUCLEOTIDE SEQUENCE [LARGE SCALE GENOMIC DNA]</scope>
    <source>
        <strain evidence="2 3">HA7</strain>
    </source>
</reference>
<sequence length="315" mass="34193">MRKYLCDFTLLLGLVFLLTSCSEWKVAPFIFNLKGPIVYCASSNSKVYALDANTGEKVWEFYTGQPINASPFFVDGVLYVVNQAGKVFALDANTGTQKWAFSTGVADGYGNRYSSPIVAEGLLYVGSTDKKMYALDADTGLKKWEYATGGEIKSSPLLYDGKVFFGSYDYSFYALDAKAGTKIWSVKTGNTIWSSPAVSAALGIVYVGSADQNLYAFNSGTGDKVWAFPAGGKVDSSPFVAPNGLVYVGSRSRDHKVYAVDLLSGQKKGEYGANDDYFSSPVVANGFVYIGNDDKRVYALNAAYLAEKKWEFSVG</sequence>
<evidence type="ECO:0000259" key="1">
    <source>
        <dbReference type="Pfam" id="PF13360"/>
    </source>
</evidence>
<dbReference type="EMBL" id="CP025096">
    <property type="protein sequence ID" value="AUD03673.1"/>
    <property type="molecule type" value="Genomic_DNA"/>
</dbReference>
<feature type="domain" description="Pyrrolo-quinoline quinone repeat" evidence="1">
    <location>
        <begin position="118"/>
        <end position="302"/>
    </location>
</feature>
<feature type="domain" description="Pyrrolo-quinoline quinone repeat" evidence="1">
    <location>
        <begin position="34"/>
        <end position="104"/>
    </location>
</feature>
<protein>
    <submittedName>
        <fullName evidence="2">Pyrrolo-quinoline quinone</fullName>
    </submittedName>
</protein>
<name>A0A2K8Z1A5_9BACT</name>
<dbReference type="KEGG" id="spir:CWM47_18675"/>
<keyword evidence="3" id="KW-1185">Reference proteome</keyword>
<evidence type="ECO:0000313" key="2">
    <source>
        <dbReference type="EMBL" id="AUD03673.1"/>
    </source>
</evidence>
<dbReference type="Proteomes" id="UP000232883">
    <property type="component" value="Chromosome"/>
</dbReference>
<dbReference type="InterPro" id="IPR018391">
    <property type="entry name" value="PQQ_b-propeller_rpt"/>
</dbReference>
<dbReference type="InterPro" id="IPR015943">
    <property type="entry name" value="WD40/YVTN_repeat-like_dom_sf"/>
</dbReference>
<dbReference type="InterPro" id="IPR002372">
    <property type="entry name" value="PQQ_rpt_dom"/>
</dbReference>
<dbReference type="RefSeq" id="WP_100989740.1">
    <property type="nucleotide sequence ID" value="NZ_CP025096.1"/>
</dbReference>
<gene>
    <name evidence="2" type="ORF">CWM47_18675</name>
</gene>
<organism evidence="2 3">
    <name type="scientific">Spirosoma pollinicola</name>
    <dbReference type="NCBI Taxonomy" id="2057025"/>
    <lineage>
        <taxon>Bacteria</taxon>
        <taxon>Pseudomonadati</taxon>
        <taxon>Bacteroidota</taxon>
        <taxon>Cytophagia</taxon>
        <taxon>Cytophagales</taxon>
        <taxon>Cytophagaceae</taxon>
        <taxon>Spirosoma</taxon>
    </lineage>
</organism>
<accession>A0A2K8Z1A5</accession>
<dbReference type="InterPro" id="IPR011047">
    <property type="entry name" value="Quinoprotein_ADH-like_sf"/>
</dbReference>
<dbReference type="PANTHER" id="PTHR34512:SF30">
    <property type="entry name" value="OUTER MEMBRANE PROTEIN ASSEMBLY FACTOR BAMB"/>
    <property type="match status" value="1"/>
</dbReference>
<dbReference type="Gene3D" id="2.40.10.480">
    <property type="match status" value="1"/>
</dbReference>
<proteinExistence type="predicted"/>
<dbReference type="Gene3D" id="2.130.10.10">
    <property type="entry name" value="YVTN repeat-like/Quinoprotein amine dehydrogenase"/>
    <property type="match status" value="2"/>
</dbReference>
<dbReference type="AlphaFoldDB" id="A0A2K8Z1A5"/>
<dbReference type="OrthoDB" id="7012117at2"/>
<dbReference type="Pfam" id="PF13360">
    <property type="entry name" value="PQQ_2"/>
    <property type="match status" value="2"/>
</dbReference>
<evidence type="ECO:0000313" key="3">
    <source>
        <dbReference type="Proteomes" id="UP000232883"/>
    </source>
</evidence>
<dbReference type="SMART" id="SM00564">
    <property type="entry name" value="PQQ"/>
    <property type="match status" value="7"/>
</dbReference>
<dbReference type="PANTHER" id="PTHR34512">
    <property type="entry name" value="CELL SURFACE PROTEIN"/>
    <property type="match status" value="1"/>
</dbReference>